<keyword evidence="7" id="KW-0378">Hydrolase</keyword>
<evidence type="ECO:0000256" key="7">
    <source>
        <dbReference type="ARBA" id="ARBA00022801"/>
    </source>
</evidence>
<protein>
    <recommendedName>
        <fullName evidence="13">Peptidase M50 domain-containing protein</fullName>
    </recommendedName>
</protein>
<dbReference type="Proteomes" id="UP000315753">
    <property type="component" value="Unassembled WGS sequence"/>
</dbReference>
<feature type="transmembrane region" description="Helical" evidence="12">
    <location>
        <begin position="12"/>
        <end position="28"/>
    </location>
</feature>
<evidence type="ECO:0000256" key="5">
    <source>
        <dbReference type="ARBA" id="ARBA00022692"/>
    </source>
</evidence>
<feature type="domain" description="Peptidase M50" evidence="13">
    <location>
        <begin position="116"/>
        <end position="162"/>
    </location>
</feature>
<keyword evidence="8" id="KW-0862">Zinc</keyword>
<feature type="transmembrane region" description="Helical" evidence="12">
    <location>
        <begin position="34"/>
        <end position="55"/>
    </location>
</feature>
<keyword evidence="4" id="KW-0645">Protease</keyword>
<organism evidence="14 15">
    <name type="scientific">Ureibacillus terrenus</name>
    <dbReference type="NCBI Taxonomy" id="118246"/>
    <lineage>
        <taxon>Bacteria</taxon>
        <taxon>Bacillati</taxon>
        <taxon>Bacillota</taxon>
        <taxon>Bacilli</taxon>
        <taxon>Bacillales</taxon>
        <taxon>Caryophanaceae</taxon>
        <taxon>Ureibacillus</taxon>
    </lineage>
</organism>
<keyword evidence="5 12" id="KW-0812">Transmembrane</keyword>
<evidence type="ECO:0000313" key="15">
    <source>
        <dbReference type="Proteomes" id="UP000315753"/>
    </source>
</evidence>
<evidence type="ECO:0000313" key="14">
    <source>
        <dbReference type="EMBL" id="TQE90117.1"/>
    </source>
</evidence>
<evidence type="ECO:0000256" key="3">
    <source>
        <dbReference type="ARBA" id="ARBA00007931"/>
    </source>
</evidence>
<dbReference type="RefSeq" id="WP_141602884.1">
    <property type="nucleotide sequence ID" value="NZ_JARMSC010000018.1"/>
</dbReference>
<evidence type="ECO:0000256" key="8">
    <source>
        <dbReference type="ARBA" id="ARBA00022833"/>
    </source>
</evidence>
<dbReference type="Pfam" id="PF02163">
    <property type="entry name" value="Peptidase_M50"/>
    <property type="match status" value="2"/>
</dbReference>
<dbReference type="PANTHER" id="PTHR39188">
    <property type="entry name" value="MEMBRANE-ASSOCIATED ZINC METALLOPROTEASE M50B"/>
    <property type="match status" value="1"/>
</dbReference>
<comment type="cofactor">
    <cofactor evidence="1">
        <name>Zn(2+)</name>
        <dbReference type="ChEBI" id="CHEBI:29105"/>
    </cofactor>
</comment>
<accession>A0A540V0B9</accession>
<evidence type="ECO:0000256" key="11">
    <source>
        <dbReference type="ARBA" id="ARBA00023136"/>
    </source>
</evidence>
<comment type="subcellular location">
    <subcellularLocation>
        <location evidence="2">Membrane</location>
        <topology evidence="2">Multi-pass membrane protein</topology>
    </subcellularLocation>
</comment>
<evidence type="ECO:0000256" key="2">
    <source>
        <dbReference type="ARBA" id="ARBA00004141"/>
    </source>
</evidence>
<keyword evidence="10" id="KW-0482">Metalloprotease</keyword>
<comment type="similarity">
    <text evidence="3">Belongs to the peptidase M50B family.</text>
</comment>
<feature type="domain" description="Peptidase M50" evidence="13">
    <location>
        <begin position="35"/>
        <end position="101"/>
    </location>
</feature>
<dbReference type="OrthoDB" id="166377at2"/>
<evidence type="ECO:0000256" key="6">
    <source>
        <dbReference type="ARBA" id="ARBA00022723"/>
    </source>
</evidence>
<dbReference type="GO" id="GO:0046872">
    <property type="term" value="F:metal ion binding"/>
    <property type="evidence" value="ECO:0007669"/>
    <property type="project" value="UniProtKB-KW"/>
</dbReference>
<keyword evidence="6" id="KW-0479">Metal-binding</keyword>
<comment type="caution">
    <text evidence="14">The sequence shown here is derived from an EMBL/GenBank/DDBJ whole genome shotgun (WGS) entry which is preliminary data.</text>
</comment>
<dbReference type="GO" id="GO:0008237">
    <property type="term" value="F:metallopeptidase activity"/>
    <property type="evidence" value="ECO:0007669"/>
    <property type="project" value="UniProtKB-KW"/>
</dbReference>
<keyword evidence="11 12" id="KW-0472">Membrane</keyword>
<gene>
    <name evidence="14" type="ORF">FKZ59_11385</name>
</gene>
<keyword evidence="15" id="KW-1185">Reference proteome</keyword>
<dbReference type="PANTHER" id="PTHR39188:SF3">
    <property type="entry name" value="STAGE IV SPORULATION PROTEIN FB"/>
    <property type="match status" value="1"/>
</dbReference>
<feature type="transmembrane region" description="Helical" evidence="12">
    <location>
        <begin position="150"/>
        <end position="171"/>
    </location>
</feature>
<feature type="transmembrane region" description="Helical" evidence="12">
    <location>
        <begin position="116"/>
        <end position="138"/>
    </location>
</feature>
<feature type="transmembrane region" description="Helical" evidence="12">
    <location>
        <begin position="177"/>
        <end position="196"/>
    </location>
</feature>
<evidence type="ECO:0000256" key="1">
    <source>
        <dbReference type="ARBA" id="ARBA00001947"/>
    </source>
</evidence>
<evidence type="ECO:0000256" key="9">
    <source>
        <dbReference type="ARBA" id="ARBA00022989"/>
    </source>
</evidence>
<sequence>MDERAYAAMKRMTIHPLFLPLLFGLILYGNVSYYALILSSLLIHEFGHILVAWLLGVKVERCVIMPYGGEIELEGGYALSPQKQLLISLGGPIATVCCMLVAPFLDPLLAKPLIKIQMILLLINLIPVWPLDGGRIVFSLILIFSKKAKVYEMFISISFILITSTVIITFILLPKTLFLFLLSLFLWINIIQEWRYRKYRVAFEKYVMNRLT</sequence>
<evidence type="ECO:0000256" key="10">
    <source>
        <dbReference type="ARBA" id="ARBA00023049"/>
    </source>
</evidence>
<reference evidence="14 15" key="1">
    <citation type="submission" date="2019-06" db="EMBL/GenBank/DDBJ databases">
        <title>Genome sequence of Ureibacillus terrenus.</title>
        <authorList>
            <person name="Maclea K.S."/>
            <person name="Simoes M."/>
        </authorList>
    </citation>
    <scope>NUCLEOTIDE SEQUENCE [LARGE SCALE GENOMIC DNA]</scope>
    <source>
        <strain evidence="14 15">ATCC BAA-384</strain>
    </source>
</reference>
<dbReference type="EMBL" id="VIGD01000015">
    <property type="protein sequence ID" value="TQE90117.1"/>
    <property type="molecule type" value="Genomic_DNA"/>
</dbReference>
<name>A0A540V0B9_9BACL</name>
<dbReference type="InterPro" id="IPR008915">
    <property type="entry name" value="Peptidase_M50"/>
</dbReference>
<evidence type="ECO:0000256" key="12">
    <source>
        <dbReference type="SAM" id="Phobius"/>
    </source>
</evidence>
<dbReference type="GO" id="GO:0006508">
    <property type="term" value="P:proteolysis"/>
    <property type="evidence" value="ECO:0007669"/>
    <property type="project" value="UniProtKB-KW"/>
</dbReference>
<evidence type="ECO:0000259" key="13">
    <source>
        <dbReference type="Pfam" id="PF02163"/>
    </source>
</evidence>
<evidence type="ECO:0000256" key="4">
    <source>
        <dbReference type="ARBA" id="ARBA00022670"/>
    </source>
</evidence>
<proteinExistence type="inferred from homology"/>
<dbReference type="AlphaFoldDB" id="A0A540V0B9"/>
<dbReference type="GO" id="GO:0016020">
    <property type="term" value="C:membrane"/>
    <property type="evidence" value="ECO:0007669"/>
    <property type="project" value="UniProtKB-SubCell"/>
</dbReference>
<feature type="transmembrane region" description="Helical" evidence="12">
    <location>
        <begin position="85"/>
        <end position="104"/>
    </location>
</feature>
<keyword evidence="9 12" id="KW-1133">Transmembrane helix</keyword>